<evidence type="ECO:0000256" key="7">
    <source>
        <dbReference type="ARBA" id="ARBA00023014"/>
    </source>
</evidence>
<dbReference type="Gene3D" id="3.30.70.20">
    <property type="match status" value="1"/>
</dbReference>
<name>D9PK77_9ZZZZ</name>
<dbReference type="EMBL" id="ADZX01000585">
    <property type="protein sequence ID" value="EFK96038.1"/>
    <property type="molecule type" value="Genomic_DNA"/>
</dbReference>
<proteinExistence type="predicted"/>
<evidence type="ECO:0000259" key="8">
    <source>
        <dbReference type="PROSITE" id="PS51379"/>
    </source>
</evidence>
<dbReference type="InterPro" id="IPR017896">
    <property type="entry name" value="4Fe4S_Fe-S-bd"/>
</dbReference>
<keyword evidence="4" id="KW-0677">Repeat</keyword>
<keyword evidence="5" id="KW-0249">Electron transport</keyword>
<reference evidence="9" key="1">
    <citation type="submission" date="2010-07" db="EMBL/GenBank/DDBJ databases">
        <authorList>
            <consortium name="CONSOLIDER consortium CSD2007-00005"/>
            <person name="Guazzaroni M.-E."/>
            <person name="Richter M."/>
            <person name="Garcia-Salamanca A."/>
            <person name="Yarza P."/>
            <person name="Ferrer M."/>
        </authorList>
    </citation>
    <scope>NUCLEOTIDE SEQUENCE</scope>
</reference>
<accession>D9PK77</accession>
<dbReference type="GO" id="GO:0046872">
    <property type="term" value="F:metal ion binding"/>
    <property type="evidence" value="ECO:0007669"/>
    <property type="project" value="UniProtKB-KW"/>
</dbReference>
<dbReference type="Pfam" id="PF13237">
    <property type="entry name" value="Fer4_10"/>
    <property type="match status" value="1"/>
</dbReference>
<dbReference type="GO" id="GO:0051539">
    <property type="term" value="F:4 iron, 4 sulfur cluster binding"/>
    <property type="evidence" value="ECO:0007669"/>
    <property type="project" value="UniProtKB-KW"/>
</dbReference>
<feature type="domain" description="4Fe-4S ferredoxin-type" evidence="8">
    <location>
        <begin position="32"/>
        <end position="60"/>
    </location>
</feature>
<evidence type="ECO:0000256" key="6">
    <source>
        <dbReference type="ARBA" id="ARBA00023004"/>
    </source>
</evidence>
<dbReference type="AlphaFoldDB" id="D9PK77"/>
<organism evidence="9">
    <name type="scientific">sediment metagenome</name>
    <dbReference type="NCBI Taxonomy" id="749907"/>
    <lineage>
        <taxon>unclassified sequences</taxon>
        <taxon>metagenomes</taxon>
        <taxon>ecological metagenomes</taxon>
    </lineage>
</organism>
<evidence type="ECO:0000256" key="5">
    <source>
        <dbReference type="ARBA" id="ARBA00022982"/>
    </source>
</evidence>
<keyword evidence="1" id="KW-0813">Transport</keyword>
<gene>
    <name evidence="9" type="ORF">LDC_1942</name>
</gene>
<keyword evidence="2" id="KW-0004">4Fe-4S</keyword>
<keyword evidence="3" id="KW-0479">Metal-binding</keyword>
<reference evidence="9" key="2">
    <citation type="journal article" date="2011" name="Microb. Ecol.">
        <title>Taxonomic and Functional Metagenomic Profiling of the Microbial Community in the Anoxic Sediment of a Sub-saline Shallow Lake (Laguna de Carrizo, Central Spain).</title>
        <authorList>
            <person name="Ferrer M."/>
            <person name="Guazzaroni M.E."/>
            <person name="Richter M."/>
            <person name="Garcia-Salamanca A."/>
            <person name="Yarza P."/>
            <person name="Suarez-Suarez A."/>
            <person name="Solano J."/>
            <person name="Alcaide M."/>
            <person name="van Dillewijn P."/>
            <person name="Molina-Henares M.A."/>
            <person name="Lopez-Cortes N."/>
            <person name="Al-Ramahi Y."/>
            <person name="Guerrero C."/>
            <person name="Acosta A."/>
            <person name="de Eugenio L.I."/>
            <person name="Martinez V."/>
            <person name="Marques S."/>
            <person name="Rojo F."/>
            <person name="Santero E."/>
            <person name="Genilloud O."/>
            <person name="Perez-Perez J."/>
            <person name="Rossello-Mora R."/>
            <person name="Ramos J.L."/>
        </authorList>
    </citation>
    <scope>NUCLEOTIDE SEQUENCE</scope>
</reference>
<protein>
    <submittedName>
        <fullName evidence="9">Protein containing 4Fe-4S binding domain</fullName>
    </submittedName>
</protein>
<dbReference type="InterPro" id="IPR050572">
    <property type="entry name" value="Fe-S_Ferredoxin"/>
</dbReference>
<dbReference type="InterPro" id="IPR017900">
    <property type="entry name" value="4Fe4S_Fe_S_CS"/>
</dbReference>
<keyword evidence="7" id="KW-0411">Iron-sulfur</keyword>
<evidence type="ECO:0000256" key="3">
    <source>
        <dbReference type="ARBA" id="ARBA00022723"/>
    </source>
</evidence>
<sequence length="60" mass="6452">MPKPTIDMAKCQHCGVCVDVCPVQVFAKEKGKVTAKKPNECIGCRSCEVQCPQAAIKVSD</sequence>
<evidence type="ECO:0000256" key="4">
    <source>
        <dbReference type="ARBA" id="ARBA00022737"/>
    </source>
</evidence>
<feature type="domain" description="4Fe-4S ferredoxin-type" evidence="8">
    <location>
        <begin position="2"/>
        <end position="31"/>
    </location>
</feature>
<comment type="caution">
    <text evidence="9">The sequence shown here is derived from an EMBL/GenBank/DDBJ whole genome shotgun (WGS) entry which is preliminary data.</text>
</comment>
<evidence type="ECO:0000313" key="9">
    <source>
        <dbReference type="EMBL" id="EFK96038.1"/>
    </source>
</evidence>
<keyword evidence="6" id="KW-0408">Iron</keyword>
<dbReference type="PANTHER" id="PTHR43687:SF6">
    <property type="entry name" value="L-ASPARTATE SEMIALDEHYDE SULFURTRANSFERASE IRON-SULFUR SUBUNIT"/>
    <property type="match status" value="1"/>
</dbReference>
<evidence type="ECO:0000256" key="2">
    <source>
        <dbReference type="ARBA" id="ARBA00022485"/>
    </source>
</evidence>
<evidence type="ECO:0000256" key="1">
    <source>
        <dbReference type="ARBA" id="ARBA00022448"/>
    </source>
</evidence>
<dbReference type="PROSITE" id="PS00198">
    <property type="entry name" value="4FE4S_FER_1"/>
    <property type="match status" value="1"/>
</dbReference>
<dbReference type="PROSITE" id="PS51379">
    <property type="entry name" value="4FE4S_FER_2"/>
    <property type="match status" value="2"/>
</dbReference>
<dbReference type="SUPFAM" id="SSF54862">
    <property type="entry name" value="4Fe-4S ferredoxins"/>
    <property type="match status" value="1"/>
</dbReference>
<dbReference type="PANTHER" id="PTHR43687">
    <property type="entry name" value="ADENYLYLSULFATE REDUCTASE, BETA SUBUNIT"/>
    <property type="match status" value="1"/>
</dbReference>